<keyword evidence="6" id="KW-0285">Flavoprotein</keyword>
<proteinExistence type="inferred from homology"/>
<reference evidence="9 10" key="1">
    <citation type="submission" date="2015-01" db="EMBL/GenBank/DDBJ databases">
        <title>The Genome Sequence of Capronia semiimmersa CBS27337.</title>
        <authorList>
            <consortium name="The Broad Institute Genomics Platform"/>
            <person name="Cuomo C."/>
            <person name="de Hoog S."/>
            <person name="Gorbushina A."/>
            <person name="Stielow B."/>
            <person name="Teixiera M."/>
            <person name="Abouelleil A."/>
            <person name="Chapman S.B."/>
            <person name="Priest M."/>
            <person name="Young S.K."/>
            <person name="Wortman J."/>
            <person name="Nusbaum C."/>
            <person name="Birren B."/>
        </authorList>
    </citation>
    <scope>NUCLEOTIDE SEQUENCE [LARGE SCALE GENOMIC DNA]</scope>
    <source>
        <strain evidence="9 10">CBS 27337</strain>
    </source>
</reference>
<evidence type="ECO:0000256" key="1">
    <source>
        <dbReference type="ARBA" id="ARBA00001974"/>
    </source>
</evidence>
<dbReference type="AlphaFoldDB" id="A0A0D2E5A0"/>
<dbReference type="InterPro" id="IPR002937">
    <property type="entry name" value="Amino_oxidase"/>
</dbReference>
<dbReference type="EMBL" id="KN846958">
    <property type="protein sequence ID" value="KIW69497.1"/>
    <property type="molecule type" value="Genomic_DNA"/>
</dbReference>
<evidence type="ECO:0000256" key="4">
    <source>
        <dbReference type="ARBA" id="ARBA00048448"/>
    </source>
</evidence>
<dbReference type="InterPro" id="IPR036188">
    <property type="entry name" value="FAD/NAD-bd_sf"/>
</dbReference>
<evidence type="ECO:0000256" key="5">
    <source>
        <dbReference type="PIRSR" id="PIRSR601613-1"/>
    </source>
</evidence>
<evidence type="ECO:0000313" key="9">
    <source>
        <dbReference type="EMBL" id="KIW69497.1"/>
    </source>
</evidence>
<comment type="cofactor">
    <cofactor evidence="1 6">
        <name>FAD</name>
        <dbReference type="ChEBI" id="CHEBI:57692"/>
    </cofactor>
</comment>
<comment type="catalytic activity">
    <reaction evidence="4">
        <text>a secondary aliphatic amine + O2 + H2O = a primary amine + an aldehyde + H2O2</text>
        <dbReference type="Rhea" id="RHEA:26414"/>
        <dbReference type="ChEBI" id="CHEBI:15377"/>
        <dbReference type="ChEBI" id="CHEBI:15379"/>
        <dbReference type="ChEBI" id="CHEBI:16240"/>
        <dbReference type="ChEBI" id="CHEBI:17478"/>
        <dbReference type="ChEBI" id="CHEBI:58855"/>
        <dbReference type="ChEBI" id="CHEBI:65296"/>
        <dbReference type="EC" id="1.4.3.4"/>
    </reaction>
</comment>
<dbReference type="STRING" id="5601.A0A0D2E5A0"/>
<comment type="similarity">
    <text evidence="2 6">Belongs to the flavin monoamine oxidase family.</text>
</comment>
<dbReference type="GO" id="GO:0097621">
    <property type="term" value="F:monoamine oxidase activity"/>
    <property type="evidence" value="ECO:0007669"/>
    <property type="project" value="UniProtKB-EC"/>
</dbReference>
<organism evidence="9 10">
    <name type="scientific">Phialophora macrospora</name>
    <dbReference type="NCBI Taxonomy" id="1851006"/>
    <lineage>
        <taxon>Eukaryota</taxon>
        <taxon>Fungi</taxon>
        <taxon>Dikarya</taxon>
        <taxon>Ascomycota</taxon>
        <taxon>Pezizomycotina</taxon>
        <taxon>Eurotiomycetes</taxon>
        <taxon>Chaetothyriomycetidae</taxon>
        <taxon>Chaetothyriales</taxon>
        <taxon>Herpotrichiellaceae</taxon>
        <taxon>Phialophora</taxon>
    </lineage>
</organism>
<sequence length="505" mass="56157">MQRTADGYSWTPAQGTRKGGYKCRGVVSPAERRNSTPKVYDVIVIGAGYAGLIAARDLTTSKRSVLLLEARDRVGGRTYTVEDEDGHLFEMGGTWVTHHFAYMLKEMTRYKMDRDLILSLKPNPGDGFNTIDVPGVPRRTVSRQEAGDIVRKAWDIFINVDGNMCRDICPLPHAQLDNIMVDRKVVEKWDNMSFKDRLDEVEHLLTVEEHGLLSNMLVLMTGARLETSTLWDAIRSQALLIHSSLNFGDIWTTYKMREGQSTLARRIFDEAADFGLEYAFKTHVSVISDAARDAFGSVTVTTSTGETFTARRVICTIPLNVLKTIKFTPPLSATRQEAVDIGHVNFMSKIHAVAEGPELASWYGDRWPGYLGTAFGEAITPGGDSHIVAIGGDQKGDFIPEREPEKVVAAFNDMHPMKLKKTVFHNWVTDPYSNGGPAWWPPGYMSKYQDELQSAHGAISFASGDWAHGWRASVDGAMEQGSLCGIRVLRELHDAEKSLGGREKL</sequence>
<evidence type="ECO:0000256" key="6">
    <source>
        <dbReference type="RuleBase" id="RU362067"/>
    </source>
</evidence>
<feature type="binding site" evidence="5">
    <location>
        <position position="284"/>
    </location>
    <ligand>
        <name>FAD</name>
        <dbReference type="ChEBI" id="CHEBI:57692"/>
    </ligand>
</feature>
<feature type="domain" description="Amine oxidase" evidence="8">
    <location>
        <begin position="50"/>
        <end position="481"/>
    </location>
</feature>
<evidence type="ECO:0000256" key="2">
    <source>
        <dbReference type="ARBA" id="ARBA00005995"/>
    </source>
</evidence>
<dbReference type="Gene3D" id="3.50.50.60">
    <property type="entry name" value="FAD/NAD(P)-binding domain"/>
    <property type="match status" value="2"/>
</dbReference>
<dbReference type="InterPro" id="IPR050703">
    <property type="entry name" value="Flavin_MAO"/>
</dbReference>
<dbReference type="Pfam" id="PF01593">
    <property type="entry name" value="Amino_oxidase"/>
    <property type="match status" value="1"/>
</dbReference>
<dbReference type="Proteomes" id="UP000054266">
    <property type="component" value="Unassembled WGS sequence"/>
</dbReference>
<dbReference type="Gene3D" id="3.90.660.10">
    <property type="match status" value="2"/>
</dbReference>
<evidence type="ECO:0000259" key="8">
    <source>
        <dbReference type="Pfam" id="PF01593"/>
    </source>
</evidence>
<dbReference type="PANTHER" id="PTHR43563">
    <property type="entry name" value="AMINE OXIDASE"/>
    <property type="match status" value="1"/>
</dbReference>
<dbReference type="PANTHER" id="PTHR43563:SF1">
    <property type="entry name" value="AMINE OXIDASE [FLAVIN-CONTAINING] B"/>
    <property type="match status" value="1"/>
</dbReference>
<feature type="binding site" evidence="5">
    <location>
        <begin position="69"/>
        <end position="70"/>
    </location>
    <ligand>
        <name>FAD</name>
        <dbReference type="ChEBI" id="CHEBI:57692"/>
    </ligand>
</feature>
<evidence type="ECO:0000256" key="3">
    <source>
        <dbReference type="ARBA" id="ARBA00023002"/>
    </source>
</evidence>
<keyword evidence="3 6" id="KW-0560">Oxidoreductase</keyword>
<keyword evidence="10" id="KW-1185">Reference proteome</keyword>
<gene>
    <name evidence="9" type="ORF">PV04_05370</name>
</gene>
<evidence type="ECO:0000256" key="7">
    <source>
        <dbReference type="SAM" id="MobiDB-lite"/>
    </source>
</evidence>
<keyword evidence="6" id="KW-0274">FAD</keyword>
<protein>
    <recommendedName>
        <fullName evidence="6">Amine oxidase</fullName>
        <ecNumber evidence="6">1.4.3.-</ecNumber>
    </recommendedName>
</protein>
<dbReference type="HOGENOM" id="CLU_004498_9_0_1"/>
<feature type="region of interest" description="Disordered" evidence="7">
    <location>
        <begin position="1"/>
        <end position="22"/>
    </location>
</feature>
<dbReference type="InterPro" id="IPR001613">
    <property type="entry name" value="Flavin_amine_oxidase"/>
</dbReference>
<dbReference type="EC" id="1.4.3.-" evidence="6"/>
<dbReference type="SUPFAM" id="SSF51905">
    <property type="entry name" value="FAD/NAD(P)-binding domain"/>
    <property type="match status" value="1"/>
</dbReference>
<accession>A0A0D2E5A0</accession>
<evidence type="ECO:0000313" key="10">
    <source>
        <dbReference type="Proteomes" id="UP000054266"/>
    </source>
</evidence>
<dbReference type="PRINTS" id="PR00757">
    <property type="entry name" value="AMINEOXDASEF"/>
</dbReference>
<name>A0A0D2E5A0_9EURO</name>